<evidence type="ECO:0000313" key="2">
    <source>
        <dbReference type="EMBL" id="NSL56614.1"/>
    </source>
</evidence>
<comment type="caution">
    <text evidence="2">The sequence shown here is derived from an EMBL/GenBank/DDBJ whole genome shotgun (WGS) entry which is preliminary data.</text>
</comment>
<proteinExistence type="predicted"/>
<sequence length="85" mass="7930">MTSISSVSAAFRDPVSSMPRAARTTEGPKAAAAPSAGASPAAATNVAAAGKTATSSAAAMIAPASPSPAEAGGGRTLGSVVDCKV</sequence>
<reference evidence="2 3" key="1">
    <citation type="submission" date="2020-06" db="EMBL/GenBank/DDBJ databases">
        <title>Draft genome of Uliginosibacterium sp. IMCC34675.</title>
        <authorList>
            <person name="Song J."/>
        </authorList>
    </citation>
    <scope>NUCLEOTIDE SEQUENCE [LARGE SCALE GENOMIC DNA]</scope>
    <source>
        <strain evidence="2 3">IMCC34675</strain>
    </source>
</reference>
<evidence type="ECO:0000256" key="1">
    <source>
        <dbReference type="SAM" id="MobiDB-lite"/>
    </source>
</evidence>
<feature type="region of interest" description="Disordered" evidence="1">
    <location>
        <begin position="1"/>
        <end position="49"/>
    </location>
</feature>
<accession>A0ABX2IIG2</accession>
<dbReference type="EMBL" id="JABCSC020000004">
    <property type="protein sequence ID" value="NSL56614.1"/>
    <property type="molecule type" value="Genomic_DNA"/>
</dbReference>
<organism evidence="2 3">
    <name type="scientific">Uliginosibacterium aquaticum</name>
    <dbReference type="NCBI Taxonomy" id="2731212"/>
    <lineage>
        <taxon>Bacteria</taxon>
        <taxon>Pseudomonadati</taxon>
        <taxon>Pseudomonadota</taxon>
        <taxon>Betaproteobacteria</taxon>
        <taxon>Rhodocyclales</taxon>
        <taxon>Zoogloeaceae</taxon>
        <taxon>Uliginosibacterium</taxon>
    </lineage>
</organism>
<protein>
    <submittedName>
        <fullName evidence="2">Uncharacterized protein</fullName>
    </submittedName>
</protein>
<dbReference type="RefSeq" id="WP_170022923.1">
    <property type="nucleotide sequence ID" value="NZ_JABCSC020000004.1"/>
</dbReference>
<evidence type="ECO:0000313" key="3">
    <source>
        <dbReference type="Proteomes" id="UP000778523"/>
    </source>
</evidence>
<name>A0ABX2IIG2_9RHOO</name>
<dbReference type="Proteomes" id="UP000778523">
    <property type="component" value="Unassembled WGS sequence"/>
</dbReference>
<gene>
    <name evidence="2" type="ORF">HJ583_016385</name>
</gene>
<keyword evidence="3" id="KW-1185">Reference proteome</keyword>
<feature type="compositionally biased region" description="Low complexity" evidence="1">
    <location>
        <begin position="27"/>
        <end position="49"/>
    </location>
</feature>
<feature type="region of interest" description="Disordered" evidence="1">
    <location>
        <begin position="62"/>
        <end position="85"/>
    </location>
</feature>